<evidence type="ECO:0000313" key="6">
    <source>
        <dbReference type="Proteomes" id="UP000203589"/>
    </source>
</evidence>
<dbReference type="GO" id="GO:0000166">
    <property type="term" value="F:nucleotide binding"/>
    <property type="evidence" value="ECO:0007669"/>
    <property type="project" value="InterPro"/>
</dbReference>
<dbReference type="Gene3D" id="3.40.50.720">
    <property type="entry name" value="NAD(P)-binding Rossmann-like Domain"/>
    <property type="match status" value="1"/>
</dbReference>
<dbReference type="OrthoDB" id="9815825at2"/>
<proteinExistence type="inferred from homology"/>
<accession>A0A222E9T9</accession>
<evidence type="ECO:0000256" key="1">
    <source>
        <dbReference type="ARBA" id="ARBA00010928"/>
    </source>
</evidence>
<dbReference type="Pfam" id="PF22725">
    <property type="entry name" value="GFO_IDH_MocA_C3"/>
    <property type="match status" value="1"/>
</dbReference>
<dbReference type="RefSeq" id="WP_094036627.1">
    <property type="nucleotide sequence ID" value="NZ_CP022540.1"/>
</dbReference>
<reference evidence="5 6" key="1">
    <citation type="submission" date="2017-07" db="EMBL/GenBank/DDBJ databases">
        <title>Genome Sequence of Antarctobacter heliothermus Strain SMS3 Isolated from a culture of the Diatom Skeletonema marinoi.</title>
        <authorList>
            <person name="Topel M."/>
            <person name="Pinder M.I.M."/>
            <person name="Johansson O.N."/>
            <person name="Kourtchenko O."/>
            <person name="Godhe A."/>
            <person name="Clarke A.K."/>
        </authorList>
    </citation>
    <scope>NUCLEOTIDE SEQUENCE [LARGE SCALE GENOMIC DNA]</scope>
    <source>
        <strain evidence="5 6">SMS3</strain>
    </source>
</reference>
<dbReference type="EC" id="1.1.99.28" evidence="5"/>
<dbReference type="InterPro" id="IPR036291">
    <property type="entry name" value="NAD(P)-bd_dom_sf"/>
</dbReference>
<dbReference type="InterPro" id="IPR050984">
    <property type="entry name" value="Gfo/Idh/MocA_domain"/>
</dbReference>
<feature type="domain" description="Gfo/Idh/MocA-like oxidoreductase N-terminal" evidence="3">
    <location>
        <begin position="5"/>
        <end position="120"/>
    </location>
</feature>
<dbReference type="PANTHER" id="PTHR22604">
    <property type="entry name" value="OXIDOREDUCTASES"/>
    <property type="match status" value="1"/>
</dbReference>
<gene>
    <name evidence="5" type="ORF">ANTHELSMS3_04328</name>
</gene>
<dbReference type="PANTHER" id="PTHR22604:SF105">
    <property type="entry name" value="TRANS-1,2-DIHYDROBENZENE-1,2-DIOL DEHYDROGENASE"/>
    <property type="match status" value="1"/>
</dbReference>
<dbReference type="InterPro" id="IPR000683">
    <property type="entry name" value="Gfo/Idh/MocA-like_OxRdtase_N"/>
</dbReference>
<sequence>MTDHVRWGILGAANFARRHMGPALHMGRRGRLAALATSSPDKAAPFEALAPGLRVHDSYDALLADPEIDAVYVPLPNHLHVEWALKALEAGKHVLVEKPLAMTAAEFDPVIAKRDETGLLAAEAYMIVHHPQWHKASQLYQEGAIGKLVRVSAAFSYDNRTDGGNIRNRADTGGGAVPDIGVYIYGATRFVTGEEPEEILSAEVVRENGVDVWTHITARFPSYHYTGIVSMRMAPWQEVVFHGEDGVMKLTAPFNAGVYGEARVLVQSKDLVETAYRFPSDNHYVHQVEAFNASVLDKVHYPCPLEFSRGTQAMIDMVWAKEQAG</sequence>
<dbReference type="Proteomes" id="UP000203589">
    <property type="component" value="Chromosome"/>
</dbReference>
<comment type="similarity">
    <text evidence="1">Belongs to the Gfo/Idh/MocA family.</text>
</comment>
<evidence type="ECO:0000313" key="5">
    <source>
        <dbReference type="EMBL" id="ASP22932.1"/>
    </source>
</evidence>
<name>A0A222E9T9_9RHOB</name>
<evidence type="ECO:0000259" key="3">
    <source>
        <dbReference type="Pfam" id="PF01408"/>
    </source>
</evidence>
<evidence type="ECO:0000256" key="2">
    <source>
        <dbReference type="ARBA" id="ARBA00023002"/>
    </source>
</evidence>
<dbReference type="SUPFAM" id="SSF51735">
    <property type="entry name" value="NAD(P)-binding Rossmann-fold domains"/>
    <property type="match status" value="1"/>
</dbReference>
<keyword evidence="2 5" id="KW-0560">Oxidoreductase</keyword>
<dbReference type="InterPro" id="IPR055170">
    <property type="entry name" value="GFO_IDH_MocA-like_dom"/>
</dbReference>
<keyword evidence="6" id="KW-1185">Reference proteome</keyword>
<dbReference type="Gene3D" id="3.30.360.10">
    <property type="entry name" value="Dihydrodipicolinate Reductase, domain 2"/>
    <property type="match status" value="1"/>
</dbReference>
<dbReference type="EMBL" id="CP022540">
    <property type="protein sequence ID" value="ASP22932.1"/>
    <property type="molecule type" value="Genomic_DNA"/>
</dbReference>
<dbReference type="AlphaFoldDB" id="A0A222E9T9"/>
<organism evidence="5 6">
    <name type="scientific">Antarctobacter heliothermus</name>
    <dbReference type="NCBI Taxonomy" id="74033"/>
    <lineage>
        <taxon>Bacteria</taxon>
        <taxon>Pseudomonadati</taxon>
        <taxon>Pseudomonadota</taxon>
        <taxon>Alphaproteobacteria</taxon>
        <taxon>Rhodobacterales</taxon>
        <taxon>Roseobacteraceae</taxon>
        <taxon>Antarctobacter</taxon>
    </lineage>
</organism>
<dbReference type="Pfam" id="PF01408">
    <property type="entry name" value="GFO_IDH_MocA"/>
    <property type="match status" value="1"/>
</dbReference>
<protein>
    <submittedName>
        <fullName evidence="5">Glucose--fructose oxidoreductase</fullName>
        <ecNumber evidence="5">1.1.99.28</ecNumber>
    </submittedName>
</protein>
<dbReference type="GO" id="GO:0047061">
    <property type="term" value="F:glucose-fructose oxidoreductase activity"/>
    <property type="evidence" value="ECO:0007669"/>
    <property type="project" value="UniProtKB-EC"/>
</dbReference>
<evidence type="ECO:0000259" key="4">
    <source>
        <dbReference type="Pfam" id="PF22725"/>
    </source>
</evidence>
<dbReference type="SUPFAM" id="SSF55347">
    <property type="entry name" value="Glyceraldehyde-3-phosphate dehydrogenase-like, C-terminal domain"/>
    <property type="match status" value="1"/>
</dbReference>
<dbReference type="KEGG" id="aht:ANTHELSMS3_04328"/>
<feature type="domain" description="GFO/IDH/MocA-like oxidoreductase" evidence="4">
    <location>
        <begin position="134"/>
        <end position="248"/>
    </location>
</feature>